<feature type="domain" description="MATH" evidence="11">
    <location>
        <begin position="381"/>
        <end position="527"/>
    </location>
</feature>
<dbReference type="PROSITE" id="PS50145">
    <property type="entry name" value="ZF_TRAF"/>
    <property type="match status" value="1"/>
</dbReference>
<evidence type="ECO:0000259" key="12">
    <source>
        <dbReference type="PROSITE" id="PS50145"/>
    </source>
</evidence>
<dbReference type="PANTHER" id="PTHR10131">
    <property type="entry name" value="TNF RECEPTOR ASSOCIATED FACTOR"/>
    <property type="match status" value="1"/>
</dbReference>
<dbReference type="RefSeq" id="XP_015283800.1">
    <property type="nucleotide sequence ID" value="XM_015428314.1"/>
</dbReference>
<dbReference type="Pfam" id="PF21355">
    <property type="entry name" value="TRAF-mep_MATH"/>
    <property type="match status" value="1"/>
</dbReference>
<evidence type="ECO:0000256" key="7">
    <source>
        <dbReference type="PIRNR" id="PIRNR015614"/>
    </source>
</evidence>
<dbReference type="Gene3D" id="2.60.210.10">
    <property type="entry name" value="Apoptosis, Tumor Necrosis Factor Receptor Associated Protein 2, Chain A"/>
    <property type="match status" value="1"/>
</dbReference>
<dbReference type="InterPro" id="IPR001293">
    <property type="entry name" value="Znf_TRAF"/>
</dbReference>
<dbReference type="Pfam" id="PF16673">
    <property type="entry name" value="TRAF_BIRC3_bd"/>
    <property type="match status" value="1"/>
</dbReference>
<gene>
    <name evidence="14" type="primary">LOC107124804</name>
</gene>
<dbReference type="CDD" id="cd23125">
    <property type="entry name" value="RING-HC_TRAF1-like"/>
    <property type="match status" value="1"/>
</dbReference>
<keyword evidence="6 7" id="KW-0862">Zinc</keyword>
<evidence type="ECO:0000256" key="2">
    <source>
        <dbReference type="ARBA" id="ARBA00022490"/>
    </source>
</evidence>
<feature type="zinc finger region" description="TRAF-type" evidence="8">
    <location>
        <begin position="141"/>
        <end position="173"/>
    </location>
</feature>
<keyword evidence="5 8" id="KW-0863">Zinc-finger</keyword>
<evidence type="ECO:0000256" key="8">
    <source>
        <dbReference type="PROSITE-ProRule" id="PRU00207"/>
    </source>
</evidence>
<dbReference type="PIRSF" id="PIRSF015614">
    <property type="entry name" value="TRAF"/>
    <property type="match status" value="1"/>
</dbReference>
<dbReference type="InterPro" id="IPR002083">
    <property type="entry name" value="MATH/TRAF_dom"/>
</dbReference>
<evidence type="ECO:0000256" key="6">
    <source>
        <dbReference type="ARBA" id="ARBA00022833"/>
    </source>
</evidence>
<evidence type="ECO:0000313" key="13">
    <source>
        <dbReference type="Proteomes" id="UP000694871"/>
    </source>
</evidence>
<proteinExistence type="inferred from homology"/>
<evidence type="ECO:0000256" key="3">
    <source>
        <dbReference type="ARBA" id="ARBA00022723"/>
    </source>
</evidence>
<dbReference type="PROSITE" id="PS50144">
    <property type="entry name" value="MATH"/>
    <property type="match status" value="1"/>
</dbReference>
<sequence length="591" mass="66006">MAEGRSRSSSRRRRLPTSANVSSFPDDNEVPSGYPLSLCEDGPEPKYLCSHCKSVLRRALQTVCGHRYCKACLAWIVRNHKNPVCQSCKEEEPDNVDEETLLSIEKAFSDAAINKEISELSVHCVVAGCTWTGVMKAVEGHQSTCEYARIPCHTGCGQEVMRKELAEHLQHECVSATLHSSCHQKVSDPKHQTLSAASTDEDDCRFSRIGCPFRGNRKERQEHEKSAAGMHLALLLQHAKQLKGNLHPAGGGADSCLQAAKALNGIFRSLQLTAALDTDSSPGLPLYEGESSWQALLRGRVVPLLDSKLRVFENIVSVLSKEMDASRQKIAAFRGQRGLDQDTIRGLELKLADLQRCLAQKEVTLGRLQQKLLLSTEATYNGIFLWKIKDVHQKCYEAVSGKVCSLQSPAFYTSRYGYKLCMRLYLNGEGRGKGTHVSVFLVLLKGEYDTLLQWPFVHKITFMLLDQNNGDHLMNTFYTDPTAASSQRPVTDMNEASGCPRFLSLAKLQSMKYTYLKDGTLFLKCIAEPSFSQVILIFELNEGIKIFMGINSTRWLNKCCHFKAHLWRQDSLGLCWECICSTNGCVLSDFS</sequence>
<dbReference type="InterPro" id="IPR001841">
    <property type="entry name" value="Znf_RING"/>
</dbReference>
<evidence type="ECO:0000259" key="10">
    <source>
        <dbReference type="PROSITE" id="PS50089"/>
    </source>
</evidence>
<accession>A0ABM1LCW3</accession>
<evidence type="ECO:0000313" key="14">
    <source>
        <dbReference type="RefSeq" id="XP_015283800.1"/>
    </source>
</evidence>
<dbReference type="PROSITE" id="PS00518">
    <property type="entry name" value="ZF_RING_1"/>
    <property type="match status" value="1"/>
</dbReference>
<dbReference type="InterPro" id="IPR013083">
    <property type="entry name" value="Znf_RING/FYVE/PHD"/>
</dbReference>
<dbReference type="SMART" id="SM00061">
    <property type="entry name" value="MATH"/>
    <property type="match status" value="1"/>
</dbReference>
<dbReference type="Proteomes" id="UP000694871">
    <property type="component" value="Unplaced"/>
</dbReference>
<dbReference type="EC" id="2.3.2.27" evidence="7"/>
<evidence type="ECO:0000256" key="4">
    <source>
        <dbReference type="ARBA" id="ARBA00022737"/>
    </source>
</evidence>
<dbReference type="InterPro" id="IPR049342">
    <property type="entry name" value="TRAF1-6_MATH_dom"/>
</dbReference>
<dbReference type="InterPro" id="IPR008974">
    <property type="entry name" value="TRAF-like"/>
</dbReference>
<feature type="domain" description="RING-type" evidence="10">
    <location>
        <begin position="49"/>
        <end position="89"/>
    </location>
</feature>
<comment type="subcellular location">
    <subcellularLocation>
        <location evidence="1 7">Cytoplasm</location>
    </subcellularLocation>
</comment>
<dbReference type="Gene3D" id="3.30.40.10">
    <property type="entry name" value="Zinc/RING finger domain, C3HC4 (zinc finger)"/>
    <property type="match status" value="1"/>
</dbReference>
<dbReference type="PROSITE" id="PS50089">
    <property type="entry name" value="ZF_RING_2"/>
    <property type="match status" value="1"/>
</dbReference>
<protein>
    <recommendedName>
        <fullName evidence="7">TNF receptor-associated factor</fullName>
        <ecNumber evidence="7">2.3.2.27</ecNumber>
    </recommendedName>
</protein>
<dbReference type="PANTHER" id="PTHR10131:SF96">
    <property type="entry name" value="TNF RECEPTOR-ASSOCIATED FACTOR 1"/>
    <property type="match status" value="1"/>
</dbReference>
<comment type="similarity">
    <text evidence="7">Belongs to the TNF receptor-associated factor family.</text>
</comment>
<dbReference type="SUPFAM" id="SSF49599">
    <property type="entry name" value="TRAF domain-like"/>
    <property type="match status" value="2"/>
</dbReference>
<keyword evidence="13" id="KW-1185">Reference proteome</keyword>
<evidence type="ECO:0000256" key="9">
    <source>
        <dbReference type="SAM" id="MobiDB-lite"/>
    </source>
</evidence>
<comment type="catalytic activity">
    <reaction evidence="7">
        <text>S-ubiquitinyl-[E2 ubiquitin-conjugating enzyme]-L-cysteine + [acceptor protein]-L-lysine = [E2 ubiquitin-conjugating enzyme]-L-cysteine + N(6)-ubiquitinyl-[acceptor protein]-L-lysine.</text>
        <dbReference type="EC" id="2.3.2.27"/>
    </reaction>
</comment>
<feature type="region of interest" description="Disordered" evidence="9">
    <location>
        <begin position="1"/>
        <end position="29"/>
    </location>
</feature>
<feature type="non-terminal residue" evidence="14">
    <location>
        <position position="591"/>
    </location>
</feature>
<reference evidence="14" key="1">
    <citation type="submission" date="2025-08" db="UniProtKB">
        <authorList>
            <consortium name="RefSeq"/>
        </authorList>
    </citation>
    <scope>IDENTIFICATION</scope>
</reference>
<evidence type="ECO:0000256" key="1">
    <source>
        <dbReference type="ARBA" id="ARBA00004496"/>
    </source>
</evidence>
<name>A0ABM1LCW3_GEKJA</name>
<dbReference type="Gene3D" id="1.20.5.110">
    <property type="match status" value="1"/>
</dbReference>
<dbReference type="InterPro" id="IPR012227">
    <property type="entry name" value="TNF_rcpt-assoc_TRAF_met"/>
</dbReference>
<keyword evidence="3 7" id="KW-0479">Metal-binding</keyword>
<keyword evidence="4" id="KW-0677">Repeat</keyword>
<organism evidence="13 14">
    <name type="scientific">Gekko japonicus</name>
    <name type="common">Schlegel's Japanese gecko</name>
    <dbReference type="NCBI Taxonomy" id="146911"/>
    <lineage>
        <taxon>Eukaryota</taxon>
        <taxon>Metazoa</taxon>
        <taxon>Chordata</taxon>
        <taxon>Craniata</taxon>
        <taxon>Vertebrata</taxon>
        <taxon>Euteleostomi</taxon>
        <taxon>Lepidosauria</taxon>
        <taxon>Squamata</taxon>
        <taxon>Bifurcata</taxon>
        <taxon>Gekkota</taxon>
        <taxon>Gekkonidae</taxon>
        <taxon>Gekkoninae</taxon>
        <taxon>Gekko</taxon>
    </lineage>
</organism>
<dbReference type="InterPro" id="IPR032070">
    <property type="entry name" value="TRAF_BIRC3-bd"/>
</dbReference>
<evidence type="ECO:0000256" key="5">
    <source>
        <dbReference type="ARBA" id="ARBA00022771"/>
    </source>
</evidence>
<dbReference type="GeneID" id="107124804"/>
<dbReference type="SUPFAM" id="SSF57850">
    <property type="entry name" value="RING/U-box"/>
    <property type="match status" value="1"/>
</dbReference>
<evidence type="ECO:0000259" key="11">
    <source>
        <dbReference type="PROSITE" id="PS50144"/>
    </source>
</evidence>
<dbReference type="InterPro" id="IPR017907">
    <property type="entry name" value="Znf_RING_CS"/>
</dbReference>
<feature type="domain" description="TRAF-type" evidence="12">
    <location>
        <begin position="141"/>
        <end position="173"/>
    </location>
</feature>
<keyword evidence="2 7" id="KW-0963">Cytoplasm</keyword>